<evidence type="ECO:0000256" key="1">
    <source>
        <dbReference type="ARBA" id="ARBA00022763"/>
    </source>
</evidence>
<keyword evidence="2" id="KW-0234">DNA repair</keyword>
<keyword evidence="1" id="KW-0227">DNA damage</keyword>
<name>A0ABY8VNT4_9CORY</name>
<feature type="domain" description="Protein CR006 P-loop" evidence="4">
    <location>
        <begin position="30"/>
        <end position="696"/>
    </location>
</feature>
<dbReference type="InterPro" id="IPR026866">
    <property type="entry name" value="CR006_AAA"/>
</dbReference>
<gene>
    <name evidence="5" type="ORF">QP029_00830</name>
</gene>
<dbReference type="Gene3D" id="3.40.50.300">
    <property type="entry name" value="P-loop containing nucleotide triphosphate hydrolases"/>
    <property type="match status" value="1"/>
</dbReference>
<sequence length="750" mass="82945">MIEVEANKSVKNVAENALAGVRLLTDSVFFGVNGAGKSTVCEVLNQAATLRHDRLDAEGPLHVFAFDDKWRKDKVGDFVEGGSAEGVTTVKLNDGASGLEEKIREAQSEWEAARSDVKAKTLLKQSATDRQKAIVNNVAEGVRKTLEKECPSLSGQRFQRPAIRALLEEGDSTVLSQSKVEEKLVIAASQAPGFLPQLPSPPREWSFTDHLWQEVTAEPSASQTMVLIINDWVREGIEVHEAGDSCQFCAGTVTTERMEALKSAVRQAEEEASSLIKSELAECKSVSLTLRKFKDALEATDLSSSIYGADLQPKKTEALLEIGPVLDGLKASEDLLEERAKNPRLPIHGAKPEINFSKLLGKYSSLKESHSKATEEIAQHSQNQALAVNQLKRHCCATDGSGWSSAAVALEEAERETVAAIRAEKSAKDNLDDLKRQVSTTADTAEFLDNSLGLVLGEKTLRVSEGSLGEGYRITRHDQRADGMSEGEKKLVSLLYFCAEFLAENRKQLLKYSVIIFDDLGSELDEPRLLAVDRFISNHFQNPKPAALLYFTHSHTYLKILQSRLGGRAVETKRKDQVVPPKAVFYEVYKDSFSGRKQSTLCRKWDDEAIKLTNDYWLSFYMVLRAFEDLQAGALPTLGTGNFCRKVLEGFTEFRAPGDEQFGSRIDKILSEKRLSLSPALSKIVNGLSHSDLNKSGGVFSRNEVEHSVVQTLNLMRLVDEEHFLALLIKFRGKQDANSIEKALQQRTGI</sequence>
<evidence type="ECO:0000259" key="4">
    <source>
        <dbReference type="Pfam" id="PF13166"/>
    </source>
</evidence>
<proteinExistence type="predicted"/>
<keyword evidence="3" id="KW-0742">SOS response</keyword>
<dbReference type="SUPFAM" id="SSF52540">
    <property type="entry name" value="P-loop containing nucleoside triphosphate hydrolases"/>
    <property type="match status" value="1"/>
</dbReference>
<dbReference type="Pfam" id="PF13166">
    <property type="entry name" value="AAA_13"/>
    <property type="match status" value="1"/>
</dbReference>
<protein>
    <submittedName>
        <fullName evidence="5">AAA family ATPase</fullName>
    </submittedName>
</protein>
<dbReference type="EMBL" id="CP126970">
    <property type="protein sequence ID" value="WIM70450.1"/>
    <property type="molecule type" value="Genomic_DNA"/>
</dbReference>
<evidence type="ECO:0000256" key="2">
    <source>
        <dbReference type="ARBA" id="ARBA00023204"/>
    </source>
</evidence>
<dbReference type="RefSeq" id="WP_284875039.1">
    <property type="nucleotide sequence ID" value="NZ_CP126970.1"/>
</dbReference>
<reference evidence="5 6" key="1">
    <citation type="submission" date="2023-05" db="EMBL/GenBank/DDBJ databases">
        <title>Corynebacterium suedekumii sp. nov. and Corynebacterium breve sp. nov. isolated from raw cow's milk.</title>
        <authorList>
            <person name="Baer M.K."/>
            <person name="Mehl L."/>
            <person name="Hellmuth R."/>
            <person name="Marke G."/>
            <person name="Lipski A."/>
        </authorList>
    </citation>
    <scope>NUCLEOTIDE SEQUENCE [LARGE SCALE GENOMIC DNA]</scope>
    <source>
        <strain evidence="5 6">LM112</strain>
    </source>
</reference>
<keyword evidence="6" id="KW-1185">Reference proteome</keyword>
<organism evidence="5 6">
    <name type="scientific">Corynebacterium suedekumii</name>
    <dbReference type="NCBI Taxonomy" id="3049801"/>
    <lineage>
        <taxon>Bacteria</taxon>
        <taxon>Bacillati</taxon>
        <taxon>Actinomycetota</taxon>
        <taxon>Actinomycetes</taxon>
        <taxon>Mycobacteriales</taxon>
        <taxon>Corynebacteriaceae</taxon>
        <taxon>Corynebacterium</taxon>
    </lineage>
</organism>
<dbReference type="Proteomes" id="UP001238805">
    <property type="component" value="Chromosome"/>
</dbReference>
<accession>A0ABY8VNT4</accession>
<dbReference type="InterPro" id="IPR027417">
    <property type="entry name" value="P-loop_NTPase"/>
</dbReference>
<dbReference type="PANTHER" id="PTHR32182:SF0">
    <property type="entry name" value="DNA REPLICATION AND REPAIR PROTEIN RECF"/>
    <property type="match status" value="1"/>
</dbReference>
<dbReference type="PANTHER" id="PTHR32182">
    <property type="entry name" value="DNA REPLICATION AND REPAIR PROTEIN RECF"/>
    <property type="match status" value="1"/>
</dbReference>
<evidence type="ECO:0000313" key="6">
    <source>
        <dbReference type="Proteomes" id="UP001238805"/>
    </source>
</evidence>
<evidence type="ECO:0000313" key="5">
    <source>
        <dbReference type="EMBL" id="WIM70450.1"/>
    </source>
</evidence>
<evidence type="ECO:0000256" key="3">
    <source>
        <dbReference type="ARBA" id="ARBA00023236"/>
    </source>
</evidence>